<gene>
    <name evidence="1" type="ORF">TBRA_LOCUS1380</name>
</gene>
<protein>
    <submittedName>
        <fullName evidence="1">Uncharacterized protein</fullName>
    </submittedName>
</protein>
<sequence>MSGKLSERAMLLALRRRVPTPLPPPSVRMLDMQHPTPAQAKQSSSQEAVRLPKCKFRCKSMRKVWNKVPHNHPLYSGTDPSNVSTRWSVAAAPTCSQRGGGSPGDVLSARAHERLRTAARRAVLYSAARTARATAAAAAVVGSRCLSRGREVAPIPVRPRNGAIRRARRDLQISLRTHEKIFRKNNYTYAQKLLQKKGIFFHRVYIIAGEASEPSLPAYEQLRVCCATPLRDLFFDSSAATCAIQPSSRLQPAKSIRRHANGSNTIGRK</sequence>
<proteinExistence type="predicted"/>
<dbReference type="AlphaFoldDB" id="A0A6H5HYZ5"/>
<reference evidence="1 2" key="1">
    <citation type="submission" date="2020-02" db="EMBL/GenBank/DDBJ databases">
        <authorList>
            <person name="Ferguson B K."/>
        </authorList>
    </citation>
    <scope>NUCLEOTIDE SEQUENCE [LARGE SCALE GENOMIC DNA]</scope>
</reference>
<dbReference type="EMBL" id="CADCXV010000310">
    <property type="protein sequence ID" value="CAB0029342.1"/>
    <property type="molecule type" value="Genomic_DNA"/>
</dbReference>
<evidence type="ECO:0000313" key="2">
    <source>
        <dbReference type="Proteomes" id="UP000479190"/>
    </source>
</evidence>
<keyword evidence="2" id="KW-1185">Reference proteome</keyword>
<name>A0A6H5HYZ5_9HYME</name>
<accession>A0A6H5HYZ5</accession>
<dbReference type="Proteomes" id="UP000479190">
    <property type="component" value="Unassembled WGS sequence"/>
</dbReference>
<evidence type="ECO:0000313" key="1">
    <source>
        <dbReference type="EMBL" id="CAB0029342.1"/>
    </source>
</evidence>
<feature type="non-terminal residue" evidence="1">
    <location>
        <position position="269"/>
    </location>
</feature>
<organism evidence="1 2">
    <name type="scientific">Trichogramma brassicae</name>
    <dbReference type="NCBI Taxonomy" id="86971"/>
    <lineage>
        <taxon>Eukaryota</taxon>
        <taxon>Metazoa</taxon>
        <taxon>Ecdysozoa</taxon>
        <taxon>Arthropoda</taxon>
        <taxon>Hexapoda</taxon>
        <taxon>Insecta</taxon>
        <taxon>Pterygota</taxon>
        <taxon>Neoptera</taxon>
        <taxon>Endopterygota</taxon>
        <taxon>Hymenoptera</taxon>
        <taxon>Apocrita</taxon>
        <taxon>Proctotrupomorpha</taxon>
        <taxon>Chalcidoidea</taxon>
        <taxon>Trichogrammatidae</taxon>
        <taxon>Trichogramma</taxon>
    </lineage>
</organism>